<feature type="non-terminal residue" evidence="2">
    <location>
        <position position="1"/>
    </location>
</feature>
<dbReference type="AlphaFoldDB" id="A0A151J8W4"/>
<reference evidence="2 3" key="1">
    <citation type="submission" date="2015-09" db="EMBL/GenBank/DDBJ databases">
        <title>Trachymyrmex cornetzi WGS genome.</title>
        <authorList>
            <person name="Nygaard S."/>
            <person name="Hu H."/>
            <person name="Boomsma J."/>
            <person name="Zhang G."/>
        </authorList>
    </citation>
    <scope>NUCLEOTIDE SEQUENCE [LARGE SCALE GENOMIC DNA]</scope>
    <source>
        <strain evidence="2">Tcor2-1</strain>
        <tissue evidence="2">Whole body</tissue>
    </source>
</reference>
<dbReference type="EMBL" id="KQ979471">
    <property type="protein sequence ID" value="KYN21426.1"/>
    <property type="molecule type" value="Genomic_DNA"/>
</dbReference>
<organism evidence="2 3">
    <name type="scientific">Trachymyrmex cornetzi</name>
    <dbReference type="NCBI Taxonomy" id="471704"/>
    <lineage>
        <taxon>Eukaryota</taxon>
        <taxon>Metazoa</taxon>
        <taxon>Ecdysozoa</taxon>
        <taxon>Arthropoda</taxon>
        <taxon>Hexapoda</taxon>
        <taxon>Insecta</taxon>
        <taxon>Pterygota</taxon>
        <taxon>Neoptera</taxon>
        <taxon>Endopterygota</taxon>
        <taxon>Hymenoptera</taxon>
        <taxon>Apocrita</taxon>
        <taxon>Aculeata</taxon>
        <taxon>Formicoidea</taxon>
        <taxon>Formicidae</taxon>
        <taxon>Myrmicinae</taxon>
        <taxon>Trachymyrmex</taxon>
    </lineage>
</organism>
<dbReference type="Pfam" id="PF05699">
    <property type="entry name" value="Dimer_Tnp_hAT"/>
    <property type="match status" value="1"/>
</dbReference>
<proteinExistence type="predicted"/>
<dbReference type="Proteomes" id="UP000078492">
    <property type="component" value="Unassembled WGS sequence"/>
</dbReference>
<name>A0A151J8W4_9HYME</name>
<accession>A0A151J8W4</accession>
<evidence type="ECO:0000313" key="2">
    <source>
        <dbReference type="EMBL" id="KYN21426.1"/>
    </source>
</evidence>
<dbReference type="GO" id="GO:0046983">
    <property type="term" value="F:protein dimerization activity"/>
    <property type="evidence" value="ECO:0007669"/>
    <property type="project" value="InterPro"/>
</dbReference>
<dbReference type="InterPro" id="IPR008906">
    <property type="entry name" value="HATC_C_dom"/>
</dbReference>
<feature type="domain" description="HAT C-terminal dimerisation" evidence="1">
    <location>
        <begin position="2"/>
        <end position="47"/>
    </location>
</feature>
<keyword evidence="3" id="KW-1185">Reference proteome</keyword>
<evidence type="ECO:0000259" key="1">
    <source>
        <dbReference type="Pfam" id="PF05699"/>
    </source>
</evidence>
<evidence type="ECO:0000313" key="3">
    <source>
        <dbReference type="Proteomes" id="UP000078492"/>
    </source>
</evidence>
<gene>
    <name evidence="2" type="ORF">ALC57_06200</name>
</gene>
<protein>
    <recommendedName>
        <fullName evidence="1">HAT C-terminal dimerisation domain-containing protein</fullName>
    </recommendedName>
</protein>
<sequence>VLLSILTLTCSNERSFSYLRHLKSYLRSTMKQKHLNHIATLYIYREMAVLNMKKLINNFVKKIKLKRLFLPCRKDMYEEIYLSPSSSVPLHQSIFGNSIH</sequence>
<dbReference type="STRING" id="471704.A0A151J8W4"/>